<keyword evidence="2" id="KW-1185">Reference proteome</keyword>
<evidence type="ECO:0000313" key="1">
    <source>
        <dbReference type="EMBL" id="GBP74214.1"/>
    </source>
</evidence>
<protein>
    <submittedName>
        <fullName evidence="1">Uncharacterized protein</fullName>
    </submittedName>
</protein>
<reference evidence="1 2" key="1">
    <citation type="journal article" date="2019" name="Commun. Biol.">
        <title>The bagworm genome reveals a unique fibroin gene that provides high tensile strength.</title>
        <authorList>
            <person name="Kono N."/>
            <person name="Nakamura H."/>
            <person name="Ohtoshi R."/>
            <person name="Tomita M."/>
            <person name="Numata K."/>
            <person name="Arakawa K."/>
        </authorList>
    </citation>
    <scope>NUCLEOTIDE SEQUENCE [LARGE SCALE GENOMIC DNA]</scope>
</reference>
<sequence length="72" mass="8165">MRFGTTHQTKHILGDQMEQLVSNMLQPNAGMIPPSRKSINAIRDFKFQLKRNLLQIQLARVAPGTRIVASHL</sequence>
<dbReference type="AlphaFoldDB" id="A0A4C1YGU8"/>
<comment type="caution">
    <text evidence="1">The sequence shown here is derived from an EMBL/GenBank/DDBJ whole genome shotgun (WGS) entry which is preliminary data.</text>
</comment>
<evidence type="ECO:0000313" key="2">
    <source>
        <dbReference type="Proteomes" id="UP000299102"/>
    </source>
</evidence>
<dbReference type="EMBL" id="BGZK01001199">
    <property type="protein sequence ID" value="GBP74214.1"/>
    <property type="molecule type" value="Genomic_DNA"/>
</dbReference>
<name>A0A4C1YGU8_EUMVA</name>
<gene>
    <name evidence="1" type="ORF">EVAR_54567_1</name>
</gene>
<dbReference type="Proteomes" id="UP000299102">
    <property type="component" value="Unassembled WGS sequence"/>
</dbReference>
<organism evidence="1 2">
    <name type="scientific">Eumeta variegata</name>
    <name type="common">Bagworm moth</name>
    <name type="synonym">Eumeta japonica</name>
    <dbReference type="NCBI Taxonomy" id="151549"/>
    <lineage>
        <taxon>Eukaryota</taxon>
        <taxon>Metazoa</taxon>
        <taxon>Ecdysozoa</taxon>
        <taxon>Arthropoda</taxon>
        <taxon>Hexapoda</taxon>
        <taxon>Insecta</taxon>
        <taxon>Pterygota</taxon>
        <taxon>Neoptera</taxon>
        <taxon>Endopterygota</taxon>
        <taxon>Lepidoptera</taxon>
        <taxon>Glossata</taxon>
        <taxon>Ditrysia</taxon>
        <taxon>Tineoidea</taxon>
        <taxon>Psychidae</taxon>
        <taxon>Oiketicinae</taxon>
        <taxon>Eumeta</taxon>
    </lineage>
</organism>
<accession>A0A4C1YGU8</accession>
<proteinExistence type="predicted"/>